<dbReference type="PANTHER" id="PTHR33164">
    <property type="entry name" value="TRANSCRIPTIONAL REGULATOR, MARR FAMILY"/>
    <property type="match status" value="1"/>
</dbReference>
<protein>
    <submittedName>
        <fullName evidence="2">MarR family transcriptional regulator</fullName>
    </submittedName>
</protein>
<dbReference type="Pfam" id="PF12802">
    <property type="entry name" value="MarR_2"/>
    <property type="match status" value="1"/>
</dbReference>
<dbReference type="SMART" id="SM00347">
    <property type="entry name" value="HTH_MARR"/>
    <property type="match status" value="1"/>
</dbReference>
<dbReference type="GO" id="GO:0006950">
    <property type="term" value="P:response to stress"/>
    <property type="evidence" value="ECO:0007669"/>
    <property type="project" value="TreeGrafter"/>
</dbReference>
<dbReference type="EMBL" id="CP044232">
    <property type="protein sequence ID" value="QEW01984.1"/>
    <property type="molecule type" value="Genomic_DNA"/>
</dbReference>
<sequence>MPDVGESRAESSRYWYGASEEERRSRAIEVLQAFRVYRAAEIAMRRRTRESMSMGENELLVLRYLLKASGEGRSVSPSELTRYLGVSTASTTAIIDRLEKSGHVTRVPHPSDRRSILVVATAESDAEVRATLGKMHERMMSAVIDMTPEESAVVVACLSRLQDAVDQVDPHPADEEPPRPVSTAI</sequence>
<dbReference type="GO" id="GO:0003700">
    <property type="term" value="F:DNA-binding transcription factor activity"/>
    <property type="evidence" value="ECO:0007669"/>
    <property type="project" value="InterPro"/>
</dbReference>
<dbReference type="PRINTS" id="PR00598">
    <property type="entry name" value="HTHMARR"/>
</dbReference>
<dbReference type="Proteomes" id="UP000325516">
    <property type="component" value="Chromosome"/>
</dbReference>
<dbReference type="PROSITE" id="PS50995">
    <property type="entry name" value="HTH_MARR_2"/>
    <property type="match status" value="1"/>
</dbReference>
<proteinExistence type="predicted"/>
<dbReference type="AlphaFoldDB" id="A0A5J6L0F9"/>
<dbReference type="InterPro" id="IPR036388">
    <property type="entry name" value="WH-like_DNA-bd_sf"/>
</dbReference>
<evidence type="ECO:0000313" key="3">
    <source>
        <dbReference type="Proteomes" id="UP000325516"/>
    </source>
</evidence>
<organism evidence="2 3">
    <name type="scientific">Microbacterium lushaniae</name>
    <dbReference type="NCBI Taxonomy" id="2614639"/>
    <lineage>
        <taxon>Bacteria</taxon>
        <taxon>Bacillati</taxon>
        <taxon>Actinomycetota</taxon>
        <taxon>Actinomycetes</taxon>
        <taxon>Micrococcales</taxon>
        <taxon>Microbacteriaceae</taxon>
        <taxon>Microbacterium</taxon>
    </lineage>
</organism>
<dbReference type="PANTHER" id="PTHR33164:SF43">
    <property type="entry name" value="HTH-TYPE TRANSCRIPTIONAL REPRESSOR YETL"/>
    <property type="match status" value="1"/>
</dbReference>
<evidence type="ECO:0000313" key="2">
    <source>
        <dbReference type="EMBL" id="QEW01984.1"/>
    </source>
</evidence>
<dbReference type="SUPFAM" id="SSF46785">
    <property type="entry name" value="Winged helix' DNA-binding domain"/>
    <property type="match status" value="1"/>
</dbReference>
<evidence type="ECO:0000259" key="1">
    <source>
        <dbReference type="PROSITE" id="PS50995"/>
    </source>
</evidence>
<dbReference type="KEGG" id="mlz:F6J85_01970"/>
<keyword evidence="3" id="KW-1185">Reference proteome</keyword>
<dbReference type="InterPro" id="IPR039422">
    <property type="entry name" value="MarR/SlyA-like"/>
</dbReference>
<feature type="domain" description="HTH marR-type" evidence="1">
    <location>
        <begin position="23"/>
        <end position="163"/>
    </location>
</feature>
<dbReference type="InterPro" id="IPR000835">
    <property type="entry name" value="HTH_MarR-typ"/>
</dbReference>
<name>A0A5J6L0F9_9MICO</name>
<accession>A0A5J6L0F9</accession>
<reference evidence="3" key="1">
    <citation type="submission" date="2019-09" db="EMBL/GenBank/DDBJ databases">
        <title>Mumia zhuanghuii sp. nov. isolated from the intestinal contents of plateau pika (Ochotona curzoniae) in the Qinghai-Tibet plateau of China.</title>
        <authorList>
            <person name="Tian Z."/>
        </authorList>
    </citation>
    <scope>NUCLEOTIDE SEQUENCE [LARGE SCALE GENOMIC DNA]</scope>
    <source>
        <strain evidence="3">L-031</strain>
    </source>
</reference>
<gene>
    <name evidence="2" type="ORF">F6J85_01970</name>
</gene>
<dbReference type="Gene3D" id="1.10.10.10">
    <property type="entry name" value="Winged helix-like DNA-binding domain superfamily/Winged helix DNA-binding domain"/>
    <property type="match status" value="1"/>
</dbReference>
<dbReference type="InterPro" id="IPR036390">
    <property type="entry name" value="WH_DNA-bd_sf"/>
</dbReference>